<keyword evidence="1" id="KW-0732">Signal</keyword>
<dbReference type="EMBL" id="WTXG01000004">
    <property type="protein sequence ID" value="KAI0306168.1"/>
    <property type="molecule type" value="Genomic_DNA"/>
</dbReference>
<gene>
    <name evidence="2" type="ORF">B0F90DRAFT_1696711</name>
</gene>
<feature type="chain" id="PRO_5042255440" evidence="1">
    <location>
        <begin position="18"/>
        <end position="125"/>
    </location>
</feature>
<sequence>MACAIVEMCRFCTLVLSSNMSGLSCVEKRIGNRIHSKYVSHLQHQPHVNTMHINWCAITPLYSQSESTDLMYRQEHLLLSQLKRWHIPLNECRCAVLIQVSPQDKVVKEIKSARKENGRDDAFER</sequence>
<feature type="signal peptide" evidence="1">
    <location>
        <begin position="1"/>
        <end position="17"/>
    </location>
</feature>
<reference evidence="2" key="1">
    <citation type="journal article" date="2022" name="New Phytol.">
        <title>Evolutionary transition to the ectomycorrhizal habit in the genomes of a hyperdiverse lineage of mushroom-forming fungi.</title>
        <authorList>
            <person name="Looney B."/>
            <person name="Miyauchi S."/>
            <person name="Morin E."/>
            <person name="Drula E."/>
            <person name="Courty P.E."/>
            <person name="Kohler A."/>
            <person name="Kuo A."/>
            <person name="LaButti K."/>
            <person name="Pangilinan J."/>
            <person name="Lipzen A."/>
            <person name="Riley R."/>
            <person name="Andreopoulos W."/>
            <person name="He G."/>
            <person name="Johnson J."/>
            <person name="Nolan M."/>
            <person name="Tritt A."/>
            <person name="Barry K.W."/>
            <person name="Grigoriev I.V."/>
            <person name="Nagy L.G."/>
            <person name="Hibbett D."/>
            <person name="Henrissat B."/>
            <person name="Matheny P.B."/>
            <person name="Labbe J."/>
            <person name="Martin F.M."/>
        </authorList>
    </citation>
    <scope>NUCLEOTIDE SEQUENCE</scope>
    <source>
        <strain evidence="2">BPL690</strain>
    </source>
</reference>
<keyword evidence="3" id="KW-1185">Reference proteome</keyword>
<evidence type="ECO:0000256" key="1">
    <source>
        <dbReference type="SAM" id="SignalP"/>
    </source>
</evidence>
<evidence type="ECO:0000313" key="3">
    <source>
        <dbReference type="Proteomes" id="UP001203297"/>
    </source>
</evidence>
<evidence type="ECO:0000313" key="2">
    <source>
        <dbReference type="EMBL" id="KAI0306168.1"/>
    </source>
</evidence>
<protein>
    <submittedName>
        <fullName evidence="2">Uncharacterized protein</fullName>
    </submittedName>
</protein>
<dbReference type="Proteomes" id="UP001203297">
    <property type="component" value="Unassembled WGS sequence"/>
</dbReference>
<name>A0AAD4M9S6_9AGAM</name>
<dbReference type="AlphaFoldDB" id="A0AAD4M9S6"/>
<comment type="caution">
    <text evidence="2">The sequence shown here is derived from an EMBL/GenBank/DDBJ whole genome shotgun (WGS) entry which is preliminary data.</text>
</comment>
<accession>A0AAD4M9S6</accession>
<organism evidence="2 3">
    <name type="scientific">Multifurca ochricompacta</name>
    <dbReference type="NCBI Taxonomy" id="376703"/>
    <lineage>
        <taxon>Eukaryota</taxon>
        <taxon>Fungi</taxon>
        <taxon>Dikarya</taxon>
        <taxon>Basidiomycota</taxon>
        <taxon>Agaricomycotina</taxon>
        <taxon>Agaricomycetes</taxon>
        <taxon>Russulales</taxon>
        <taxon>Russulaceae</taxon>
        <taxon>Multifurca</taxon>
    </lineage>
</organism>
<proteinExistence type="predicted"/>